<organism evidence="1">
    <name type="scientific">marine sediment metagenome</name>
    <dbReference type="NCBI Taxonomy" id="412755"/>
    <lineage>
        <taxon>unclassified sequences</taxon>
        <taxon>metagenomes</taxon>
        <taxon>ecological metagenomes</taxon>
    </lineage>
</organism>
<sequence length="70" mass="8024">MITREQELVIEAVAAYNIAEETAFKDTIRGYLFRIFLLQQKKSAINAEISQIKDISAQIKLKLIDVNILE</sequence>
<protein>
    <submittedName>
        <fullName evidence="1">Uncharacterized protein</fullName>
    </submittedName>
</protein>
<proteinExistence type="predicted"/>
<accession>A0A0F9E436</accession>
<gene>
    <name evidence="1" type="ORF">LCGC14_2121760</name>
</gene>
<dbReference type="AlphaFoldDB" id="A0A0F9E436"/>
<evidence type="ECO:0000313" key="1">
    <source>
        <dbReference type="EMBL" id="KKL68758.1"/>
    </source>
</evidence>
<dbReference type="EMBL" id="LAZR01026435">
    <property type="protein sequence ID" value="KKL68758.1"/>
    <property type="molecule type" value="Genomic_DNA"/>
</dbReference>
<comment type="caution">
    <text evidence="1">The sequence shown here is derived from an EMBL/GenBank/DDBJ whole genome shotgun (WGS) entry which is preliminary data.</text>
</comment>
<name>A0A0F9E436_9ZZZZ</name>
<reference evidence="1" key="1">
    <citation type="journal article" date="2015" name="Nature">
        <title>Complex archaea that bridge the gap between prokaryotes and eukaryotes.</title>
        <authorList>
            <person name="Spang A."/>
            <person name="Saw J.H."/>
            <person name="Jorgensen S.L."/>
            <person name="Zaremba-Niedzwiedzka K."/>
            <person name="Martijn J."/>
            <person name="Lind A.E."/>
            <person name="van Eijk R."/>
            <person name="Schleper C."/>
            <person name="Guy L."/>
            <person name="Ettema T.J."/>
        </authorList>
    </citation>
    <scope>NUCLEOTIDE SEQUENCE</scope>
</reference>